<feature type="transmembrane region" description="Helical" evidence="1">
    <location>
        <begin position="429"/>
        <end position="451"/>
    </location>
</feature>
<feature type="transmembrane region" description="Helical" evidence="1">
    <location>
        <begin position="232"/>
        <end position="249"/>
    </location>
</feature>
<feature type="transmembrane region" description="Helical" evidence="1">
    <location>
        <begin position="397"/>
        <end position="422"/>
    </location>
</feature>
<feature type="transmembrane region" description="Helical" evidence="1">
    <location>
        <begin position="81"/>
        <end position="100"/>
    </location>
</feature>
<feature type="transmembrane region" description="Helical" evidence="1">
    <location>
        <begin position="480"/>
        <end position="500"/>
    </location>
</feature>
<reference evidence="2" key="1">
    <citation type="submission" date="2009-04" db="EMBL/GenBank/DDBJ databases">
        <authorList>
            <person name="Cai C."/>
            <person name="Zhu Y."/>
            <person name="Zhong Y."/>
            <person name="Xin X."/>
            <person name="Jiang X.-G."/>
            <person name="He P."/>
            <person name="Qin J.-H."/>
            <person name="Zhao G.-P."/>
            <person name="Guo X.-K."/>
        </authorList>
    </citation>
    <scope>NUCLEOTIDE SEQUENCE</scope>
    <source>
        <strain evidence="2">Lin4</strain>
    </source>
</reference>
<name>D4HSU0_LEPIR</name>
<feature type="transmembrane region" description="Helical" evidence="1">
    <location>
        <begin position="208"/>
        <end position="226"/>
    </location>
</feature>
<evidence type="ECO:0000256" key="1">
    <source>
        <dbReference type="SAM" id="Phobius"/>
    </source>
</evidence>
<keyword evidence="1" id="KW-0812">Transmembrane</keyword>
<feature type="transmembrane region" description="Helical" evidence="1">
    <location>
        <begin position="261"/>
        <end position="291"/>
    </location>
</feature>
<feature type="transmembrane region" description="Helical" evidence="1">
    <location>
        <begin position="297"/>
        <end position="316"/>
    </location>
</feature>
<proteinExistence type="predicted"/>
<feature type="transmembrane region" description="Helical" evidence="1">
    <location>
        <begin position="178"/>
        <end position="196"/>
    </location>
</feature>
<feature type="transmembrane region" description="Helical" evidence="1">
    <location>
        <begin position="21"/>
        <end position="40"/>
    </location>
</feature>
<reference evidence="2" key="2">
    <citation type="journal article" date="2010" name="BMC Microbiol.">
        <title>Development of O-antigen gene cluster-specific PCRs for rapid typing six epidemic serogroups of Leptospira in China.</title>
        <authorList>
            <person name="Cai C.S."/>
            <person name="Zhu Y.Z."/>
            <person name="Zhong Y."/>
            <person name="Xin X.F."/>
            <person name="Jiang X.G."/>
            <person name="Lou X.L."/>
            <person name="He P."/>
            <person name="Qin J.H."/>
            <person name="Zhao G.P."/>
            <person name="Wang S.Y."/>
            <person name="Guo X.K."/>
        </authorList>
    </citation>
    <scope>NUCLEOTIDE SEQUENCE</scope>
    <source>
        <strain evidence="2">Lin4</strain>
    </source>
</reference>
<keyword evidence="1" id="KW-1133">Transmembrane helix</keyword>
<accession>D4HSU0</accession>
<feature type="transmembrane region" description="Helical" evidence="1">
    <location>
        <begin position="364"/>
        <end position="385"/>
    </location>
</feature>
<dbReference type="AlphaFoldDB" id="D4HSU0"/>
<sequence length="502" mass="59286">MKEYSKFWNNLYIPISKNRKISLIVLILCFIFCIGCYSCIQTVKHLGANFSLLSYLNFFLIVALLGYFFTRFLKIDINLTVQILSIFAIYFTIVTVFFLYSHKDNFATIFRLPPGFESIDPGPVEGKQFFFDGHTDFWTFVLYRDGIMNNTIDKVGMEEKTAYLYSILYSLMGGDNQFYIISFLMFAKLFTVFIIVHFLKEYLNPKHLFCLVLMIFIMPDELVATHLGHKDVIVTFLIFIAFYLNFNALKEFRIIKLLILLLLLIIVMAFVRSSLVLVIEFLIFFTLFLWHKKRSKIMILFVLLHLCIFILFLFFSDFMSGHFERKILQKFFDKIVIGDGIGHGNPSYAKDYFIYRNSSITKKYFSNINIYNIYLLPLKSFAYFISPFPLHRFEFRWNWLISIGTLINIFSMPFFAVGIFYTFKNKNKIFLFSIIYFIFLSFSAAMAGPFIHERYRIMTLPLFYGISIYGSFLSTMKSRIYLFEVGGILLIFLYLVYYILKA</sequence>
<feature type="transmembrane region" description="Helical" evidence="1">
    <location>
        <begin position="457"/>
        <end position="473"/>
    </location>
</feature>
<keyword evidence="1" id="KW-0472">Membrane</keyword>
<organism evidence="2">
    <name type="scientific">Leptospira interrogans serovar Autumnalis</name>
    <dbReference type="NCBI Taxonomy" id="174157"/>
    <lineage>
        <taxon>Bacteria</taxon>
        <taxon>Pseudomonadati</taxon>
        <taxon>Spirochaetota</taxon>
        <taxon>Spirochaetia</taxon>
        <taxon>Leptospirales</taxon>
        <taxon>Leptospiraceae</taxon>
        <taxon>Leptospira</taxon>
    </lineage>
</organism>
<evidence type="ECO:0000313" key="2">
    <source>
        <dbReference type="EMBL" id="ADC93973.1"/>
    </source>
</evidence>
<dbReference type="EMBL" id="FJ976887">
    <property type="protein sequence ID" value="ADC93973.1"/>
    <property type="molecule type" value="Genomic_DNA"/>
</dbReference>
<feature type="transmembrane region" description="Helical" evidence="1">
    <location>
        <begin position="52"/>
        <end position="69"/>
    </location>
</feature>
<protein>
    <submittedName>
        <fullName evidence="2">Uncharacterized protein</fullName>
    </submittedName>
</protein>